<feature type="repeat" description="WD" evidence="6">
    <location>
        <begin position="365"/>
        <end position="394"/>
    </location>
</feature>
<evidence type="ECO:0000313" key="9">
    <source>
        <dbReference type="Proteomes" id="UP000053257"/>
    </source>
</evidence>
<keyword evidence="9" id="KW-1185">Reference proteome</keyword>
<dbReference type="EMBL" id="KN840469">
    <property type="protein sequence ID" value="KIP09174.1"/>
    <property type="molecule type" value="Genomic_DNA"/>
</dbReference>
<feature type="repeat" description="WD" evidence="6">
    <location>
        <begin position="121"/>
        <end position="164"/>
    </location>
</feature>
<dbReference type="Gene3D" id="2.130.10.10">
    <property type="entry name" value="YVTN repeat-like/Quinoprotein amine dehydrogenase"/>
    <property type="match status" value="2"/>
</dbReference>
<dbReference type="PANTHER" id="PTHR22852:SF0">
    <property type="entry name" value="DENTICLELESS PROTEIN HOMOLOG"/>
    <property type="match status" value="1"/>
</dbReference>
<dbReference type="Pfam" id="PF00400">
    <property type="entry name" value="WD40"/>
    <property type="match status" value="5"/>
</dbReference>
<gene>
    <name evidence="8" type="ORF">PHLGIDRAFT_67970</name>
</gene>
<comment type="similarity">
    <text evidence="5">Belongs to the WD repeat cdt2 family.</text>
</comment>
<dbReference type="SMART" id="SM00320">
    <property type="entry name" value="WD40"/>
    <property type="match status" value="5"/>
</dbReference>
<dbReference type="AlphaFoldDB" id="A0A0C3NV06"/>
<protein>
    <submittedName>
        <fullName evidence="8">Uncharacterized protein</fullName>
    </submittedName>
</protein>
<dbReference type="PRINTS" id="PR00320">
    <property type="entry name" value="GPROTEINBRPT"/>
</dbReference>
<dbReference type="GO" id="GO:0030674">
    <property type="term" value="F:protein-macromolecule adaptor activity"/>
    <property type="evidence" value="ECO:0007669"/>
    <property type="project" value="TreeGrafter"/>
</dbReference>
<dbReference type="InterPro" id="IPR051865">
    <property type="entry name" value="WD-repeat_CDT2_adapter"/>
</dbReference>
<organism evidence="8 9">
    <name type="scientific">Phlebiopsis gigantea (strain 11061_1 CR5-6)</name>
    <name type="common">White-rot fungus</name>
    <name type="synonym">Peniophora gigantea</name>
    <dbReference type="NCBI Taxonomy" id="745531"/>
    <lineage>
        <taxon>Eukaryota</taxon>
        <taxon>Fungi</taxon>
        <taxon>Dikarya</taxon>
        <taxon>Basidiomycota</taxon>
        <taxon>Agaricomycotina</taxon>
        <taxon>Agaricomycetes</taxon>
        <taxon>Polyporales</taxon>
        <taxon>Phanerochaetaceae</taxon>
        <taxon>Phlebiopsis</taxon>
    </lineage>
</organism>
<feature type="region of interest" description="Disordered" evidence="7">
    <location>
        <begin position="232"/>
        <end position="271"/>
    </location>
</feature>
<dbReference type="GO" id="GO:0043161">
    <property type="term" value="P:proteasome-mediated ubiquitin-dependent protein catabolic process"/>
    <property type="evidence" value="ECO:0007669"/>
    <property type="project" value="TreeGrafter"/>
</dbReference>
<dbReference type="STRING" id="745531.A0A0C3NV06"/>
<dbReference type="InterPro" id="IPR019775">
    <property type="entry name" value="WD40_repeat_CS"/>
</dbReference>
<dbReference type="PROSITE" id="PS50294">
    <property type="entry name" value="WD_REPEATS_REGION"/>
    <property type="match status" value="1"/>
</dbReference>
<evidence type="ECO:0000256" key="4">
    <source>
        <dbReference type="ARBA" id="ARBA00022786"/>
    </source>
</evidence>
<dbReference type="SUPFAM" id="SSF50978">
    <property type="entry name" value="WD40 repeat-like"/>
    <property type="match status" value="1"/>
</dbReference>
<comment type="pathway">
    <text evidence="1">Protein modification; protein ubiquitination.</text>
</comment>
<feature type="non-terminal residue" evidence="8">
    <location>
        <position position="1"/>
    </location>
</feature>
<dbReference type="InterPro" id="IPR020472">
    <property type="entry name" value="WD40_PAC1"/>
</dbReference>
<reference evidence="8 9" key="1">
    <citation type="journal article" date="2014" name="PLoS Genet.">
        <title>Analysis of the Phlebiopsis gigantea genome, transcriptome and secretome provides insight into its pioneer colonization strategies of wood.</title>
        <authorList>
            <person name="Hori C."/>
            <person name="Ishida T."/>
            <person name="Igarashi K."/>
            <person name="Samejima M."/>
            <person name="Suzuki H."/>
            <person name="Master E."/>
            <person name="Ferreira P."/>
            <person name="Ruiz-Duenas F.J."/>
            <person name="Held B."/>
            <person name="Canessa P."/>
            <person name="Larrondo L.F."/>
            <person name="Schmoll M."/>
            <person name="Druzhinina I.S."/>
            <person name="Kubicek C.P."/>
            <person name="Gaskell J.A."/>
            <person name="Kersten P."/>
            <person name="St John F."/>
            <person name="Glasner J."/>
            <person name="Sabat G."/>
            <person name="Splinter BonDurant S."/>
            <person name="Syed K."/>
            <person name="Yadav J."/>
            <person name="Mgbeahuruike A.C."/>
            <person name="Kovalchuk A."/>
            <person name="Asiegbu F.O."/>
            <person name="Lackner G."/>
            <person name="Hoffmeister D."/>
            <person name="Rencoret J."/>
            <person name="Gutierrez A."/>
            <person name="Sun H."/>
            <person name="Lindquist E."/>
            <person name="Barry K."/>
            <person name="Riley R."/>
            <person name="Grigoriev I.V."/>
            <person name="Henrissat B."/>
            <person name="Kues U."/>
            <person name="Berka R.M."/>
            <person name="Martinez A.T."/>
            <person name="Covert S.F."/>
            <person name="Blanchette R.A."/>
            <person name="Cullen D."/>
        </authorList>
    </citation>
    <scope>NUCLEOTIDE SEQUENCE [LARGE SCALE GENOMIC DNA]</scope>
    <source>
        <strain evidence="8 9">11061_1 CR5-6</strain>
    </source>
</reference>
<sequence>SRPILQSFVSSSKSDIFKCHSVHDGAYMSPPYACAYSNSAKAGKKPLLAVSTEQGAVHILDTSKRHEWDVEPPRCTFQPHHNGVFDVQWSRCDTLVATAAADQTVGVSKLTADGAKLTHSLAYHQSTVKCVTWDPTRDGEVLCSGSRDGMICIWDLRDSGRNKKPVLVVSKAHDTGKSAVRKGKLHGPPARGVTSLLFSGVNEYGLISGGSYDGILRQWDIRFIDNRRKSKRKDPGRVDVIPKPSHLSDTDPTTYSGTRRARGVTSLTQGSGPSRGLIFALANDSRVHTYDLGSLEPLSGQTDDTGADPWSYGHGNMRTNSFYVRVALSPCGQWLASGGAANGSVFLFDISAGTRERRAMARVELHGQRGEVGAVDWAEGILATCADDGTVRVWRPDLVTARECQDEPDKMKWNWSWAVEL</sequence>
<evidence type="ECO:0000256" key="1">
    <source>
        <dbReference type="ARBA" id="ARBA00004906"/>
    </source>
</evidence>
<dbReference type="OrthoDB" id="2096344at2759"/>
<keyword evidence="4" id="KW-0833">Ubl conjugation pathway</keyword>
<evidence type="ECO:0000256" key="7">
    <source>
        <dbReference type="SAM" id="MobiDB-lite"/>
    </source>
</evidence>
<keyword evidence="3" id="KW-0677">Repeat</keyword>
<evidence type="ECO:0000313" key="8">
    <source>
        <dbReference type="EMBL" id="KIP09174.1"/>
    </source>
</evidence>
<accession>A0A0C3NV06</accession>
<evidence type="ECO:0000256" key="6">
    <source>
        <dbReference type="PROSITE-ProRule" id="PRU00221"/>
    </source>
</evidence>
<dbReference type="PANTHER" id="PTHR22852">
    <property type="entry name" value="LETHAL 2 DENTICLELESS PROTEIN RETINOIC ACID-REGULATED NUCLEAR MATRIX-ASSOCIATED PROTEIN"/>
    <property type="match status" value="1"/>
</dbReference>
<dbReference type="Proteomes" id="UP000053257">
    <property type="component" value="Unassembled WGS sequence"/>
</dbReference>
<evidence type="ECO:0000256" key="2">
    <source>
        <dbReference type="ARBA" id="ARBA00022574"/>
    </source>
</evidence>
<evidence type="ECO:0000256" key="5">
    <source>
        <dbReference type="ARBA" id="ARBA00038344"/>
    </source>
</evidence>
<dbReference type="InterPro" id="IPR001680">
    <property type="entry name" value="WD40_rpt"/>
</dbReference>
<keyword evidence="2 6" id="KW-0853">WD repeat</keyword>
<dbReference type="InterPro" id="IPR036322">
    <property type="entry name" value="WD40_repeat_dom_sf"/>
</dbReference>
<dbReference type="PROSITE" id="PS00678">
    <property type="entry name" value="WD_REPEATS_1"/>
    <property type="match status" value="1"/>
</dbReference>
<dbReference type="PROSITE" id="PS50082">
    <property type="entry name" value="WD_REPEATS_2"/>
    <property type="match status" value="2"/>
</dbReference>
<dbReference type="HOGENOM" id="CLU_038595_0_0_1"/>
<name>A0A0C3NV06_PHLG1</name>
<proteinExistence type="inferred from homology"/>
<dbReference type="InterPro" id="IPR015943">
    <property type="entry name" value="WD40/YVTN_repeat-like_dom_sf"/>
</dbReference>
<dbReference type="GO" id="GO:0005634">
    <property type="term" value="C:nucleus"/>
    <property type="evidence" value="ECO:0007669"/>
    <property type="project" value="TreeGrafter"/>
</dbReference>
<evidence type="ECO:0000256" key="3">
    <source>
        <dbReference type="ARBA" id="ARBA00022737"/>
    </source>
</evidence>